<comment type="caution">
    <text evidence="1">The sequence shown here is derived from an EMBL/GenBank/DDBJ whole genome shotgun (WGS) entry which is preliminary data.</text>
</comment>
<sequence length="120" mass="14054">MKKPSLCLRLLALHHQPSIIVSLKQVGVLNKGIEYKCKGVKERWRALQLTSLLIGIAPRDKNIRMLSEFAWKRIYELPAVHFFSIQFKCIFCQFRQRSIQDVEAMTRLGRFPLLSNQKLQ</sequence>
<dbReference type="Proteomes" id="UP000259273">
    <property type="component" value="Unassembled WGS sequence"/>
</dbReference>
<accession>A0A3C1KIT2</accession>
<reference evidence="1 2" key="1">
    <citation type="journal article" date="2018" name="Nat. Biotechnol.">
        <title>A standardized bacterial taxonomy based on genome phylogeny substantially revises the tree of life.</title>
        <authorList>
            <person name="Parks D.H."/>
            <person name="Chuvochina M."/>
            <person name="Waite D.W."/>
            <person name="Rinke C."/>
            <person name="Skarshewski A."/>
            <person name="Chaumeil P.A."/>
            <person name="Hugenholtz P."/>
        </authorList>
    </citation>
    <scope>NUCLEOTIDE SEQUENCE [LARGE SCALE GENOMIC DNA]</scope>
    <source>
        <strain evidence="1">UBA9158</strain>
    </source>
</reference>
<protein>
    <submittedName>
        <fullName evidence="1">Uncharacterized protein</fullName>
    </submittedName>
</protein>
<evidence type="ECO:0000313" key="1">
    <source>
        <dbReference type="EMBL" id="HAN26358.1"/>
    </source>
</evidence>
<evidence type="ECO:0000313" key="2">
    <source>
        <dbReference type="Proteomes" id="UP000259273"/>
    </source>
</evidence>
<dbReference type="EMBL" id="DMND01000022">
    <property type="protein sequence ID" value="HAN26358.1"/>
    <property type="molecule type" value="Genomic_DNA"/>
</dbReference>
<gene>
    <name evidence="1" type="ORF">DCP75_01215</name>
</gene>
<dbReference type="AlphaFoldDB" id="A0A3C1KIT2"/>
<organism evidence="1 2">
    <name type="scientific">Haliea salexigens</name>
    <dbReference type="NCBI Taxonomy" id="287487"/>
    <lineage>
        <taxon>Bacteria</taxon>
        <taxon>Pseudomonadati</taxon>
        <taxon>Pseudomonadota</taxon>
        <taxon>Gammaproteobacteria</taxon>
        <taxon>Cellvibrionales</taxon>
        <taxon>Halieaceae</taxon>
        <taxon>Haliea</taxon>
    </lineage>
</organism>
<proteinExistence type="predicted"/>
<name>A0A3C1KIT2_9GAMM</name>